<evidence type="ECO:0000256" key="1">
    <source>
        <dbReference type="SAM" id="MobiDB-lite"/>
    </source>
</evidence>
<evidence type="ECO:0000313" key="3">
    <source>
        <dbReference type="Proteomes" id="UP000630097"/>
    </source>
</evidence>
<feature type="compositionally biased region" description="Polar residues" evidence="1">
    <location>
        <begin position="14"/>
        <end position="23"/>
    </location>
</feature>
<proteinExistence type="predicted"/>
<keyword evidence="3" id="KW-1185">Reference proteome</keyword>
<feature type="compositionally biased region" description="Basic and acidic residues" evidence="1">
    <location>
        <begin position="27"/>
        <end position="38"/>
    </location>
</feature>
<reference evidence="2 3" key="1">
    <citation type="submission" date="2021-01" db="EMBL/GenBank/DDBJ databases">
        <title>Whole genome shotgun sequence of Planotetraspora kaengkrachanensis NBRC 104272.</title>
        <authorList>
            <person name="Komaki H."/>
            <person name="Tamura T."/>
        </authorList>
    </citation>
    <scope>NUCLEOTIDE SEQUENCE [LARGE SCALE GENOMIC DNA]</scope>
    <source>
        <strain evidence="2 3">NBRC 104272</strain>
    </source>
</reference>
<feature type="compositionally biased region" description="Basic residues" evidence="1">
    <location>
        <begin position="63"/>
        <end position="72"/>
    </location>
</feature>
<comment type="caution">
    <text evidence="2">The sequence shown here is derived from an EMBL/GenBank/DDBJ whole genome shotgun (WGS) entry which is preliminary data.</text>
</comment>
<feature type="region of interest" description="Disordered" evidence="1">
    <location>
        <begin position="1"/>
        <end position="82"/>
    </location>
</feature>
<protein>
    <submittedName>
        <fullName evidence="2">Uncharacterized protein</fullName>
    </submittedName>
</protein>
<evidence type="ECO:0000313" key="2">
    <source>
        <dbReference type="EMBL" id="GIG77492.1"/>
    </source>
</evidence>
<organism evidence="2 3">
    <name type="scientific">Planotetraspora kaengkrachanensis</name>
    <dbReference type="NCBI Taxonomy" id="575193"/>
    <lineage>
        <taxon>Bacteria</taxon>
        <taxon>Bacillati</taxon>
        <taxon>Actinomycetota</taxon>
        <taxon>Actinomycetes</taxon>
        <taxon>Streptosporangiales</taxon>
        <taxon>Streptosporangiaceae</taxon>
        <taxon>Planotetraspora</taxon>
    </lineage>
</organism>
<name>A0A8J3PPW2_9ACTN</name>
<dbReference type="AlphaFoldDB" id="A0A8J3PPW2"/>
<gene>
    <name evidence="2" type="ORF">Pka01_06190</name>
</gene>
<sequence length="82" mass="9179">MIADLSSPGDMSRQELTASTDTPTGRHLGEIPQYDRFRRPSSPPAHDEAAVHRRQSVAACGRMRLRDRHKSIIPRSGELSEK</sequence>
<dbReference type="Proteomes" id="UP000630097">
    <property type="component" value="Unassembled WGS sequence"/>
</dbReference>
<accession>A0A8J3PPW2</accession>
<dbReference type="EMBL" id="BONV01000002">
    <property type="protein sequence ID" value="GIG77492.1"/>
    <property type="molecule type" value="Genomic_DNA"/>
</dbReference>